<evidence type="ECO:0000256" key="1">
    <source>
        <dbReference type="SAM" id="MobiDB-lite"/>
    </source>
</evidence>
<reference evidence="2 3" key="2">
    <citation type="submission" date="2019-01" db="EMBL/GenBank/DDBJ databases">
        <title>A chromosome length genome reference of the Java medaka (oryzias javanicus).</title>
        <authorList>
            <person name="Herpin A."/>
            <person name="Takehana Y."/>
            <person name="Naruse K."/>
            <person name="Ansai S."/>
            <person name="Kawaguchi M."/>
        </authorList>
    </citation>
    <scope>NUCLEOTIDE SEQUENCE [LARGE SCALE GENOMIC DNA]</scope>
    <source>
        <strain evidence="2">RS831</strain>
        <tissue evidence="2">Whole body</tissue>
    </source>
</reference>
<feature type="region of interest" description="Disordered" evidence="1">
    <location>
        <begin position="348"/>
        <end position="370"/>
    </location>
</feature>
<reference evidence="2 3" key="1">
    <citation type="submission" date="2018-11" db="EMBL/GenBank/DDBJ databases">
        <authorList>
            <person name="Lopez-Roques C."/>
            <person name="Donnadieu C."/>
            <person name="Bouchez O."/>
            <person name="Klopp C."/>
            <person name="Cabau C."/>
            <person name="Zahm M."/>
        </authorList>
    </citation>
    <scope>NUCLEOTIDE SEQUENCE [LARGE SCALE GENOMIC DNA]</scope>
    <source>
        <strain evidence="2">RS831</strain>
        <tissue evidence="2">Whole body</tissue>
    </source>
</reference>
<sequence>MMRSSLAEDEEEAEEKRLAVRGRDTVLTMMMTSTNKKYKRSREKAEARKAASDEDEQGLIKGGRERLRTTNVRNRNMSDYKSSCDIIGGSRFSISSVLSADSLQGELSLPDLLIQEVGEKEVGEEEQFLKRDEEVDEVNTSSDDNLLVNVSAEQMFVSGRPRTTEDLFAVIHRSKRKMLGRRDSQEESRRLSSSSSSSSAESISPKTWTSSLWSQRSGRSESFKALLLRKGSRSSSQLSAAERLRVVRTPCAPAHPQRAPPQPTNPMIVLPAHLTEDAPTSSWIVATMLASRRRGPTPGRLLLTSPSPVLLLSSNVRPRSLTPPCSASRRFAARCRLHAAPMTAIYEADGEEEDDDVFAPSPGGSRESSLRLLEIF</sequence>
<accession>A0A3S2PGI1</accession>
<gene>
    <name evidence="2" type="ORF">OJAV_G00014160</name>
</gene>
<dbReference type="Pfam" id="PF15273">
    <property type="entry name" value="NHS"/>
    <property type="match status" value="1"/>
</dbReference>
<dbReference type="GO" id="GO:0030154">
    <property type="term" value="P:cell differentiation"/>
    <property type="evidence" value="ECO:0007669"/>
    <property type="project" value="TreeGrafter"/>
</dbReference>
<feature type="region of interest" description="Disordered" evidence="1">
    <location>
        <begin position="178"/>
        <end position="211"/>
    </location>
</feature>
<organism evidence="2 3">
    <name type="scientific">Oryzias javanicus</name>
    <name type="common">Javanese ricefish</name>
    <name type="synonym">Aplocheilus javanicus</name>
    <dbReference type="NCBI Taxonomy" id="123683"/>
    <lineage>
        <taxon>Eukaryota</taxon>
        <taxon>Metazoa</taxon>
        <taxon>Chordata</taxon>
        <taxon>Craniata</taxon>
        <taxon>Vertebrata</taxon>
        <taxon>Euteleostomi</taxon>
        <taxon>Actinopterygii</taxon>
        <taxon>Neopterygii</taxon>
        <taxon>Teleostei</taxon>
        <taxon>Neoteleostei</taxon>
        <taxon>Acanthomorphata</taxon>
        <taxon>Ovalentaria</taxon>
        <taxon>Atherinomorphae</taxon>
        <taxon>Beloniformes</taxon>
        <taxon>Adrianichthyidae</taxon>
        <taxon>Oryziinae</taxon>
        <taxon>Oryzias</taxon>
    </lineage>
</organism>
<dbReference type="InterPro" id="IPR024845">
    <property type="entry name" value="NHS-like"/>
</dbReference>
<dbReference type="Proteomes" id="UP000283210">
    <property type="component" value="Chromosome 2"/>
</dbReference>
<feature type="compositionally biased region" description="Basic and acidic residues" evidence="1">
    <location>
        <begin position="14"/>
        <end position="24"/>
    </location>
</feature>
<evidence type="ECO:0000313" key="3">
    <source>
        <dbReference type="Proteomes" id="UP000283210"/>
    </source>
</evidence>
<keyword evidence="3" id="KW-1185">Reference proteome</keyword>
<feature type="region of interest" description="Disordered" evidence="1">
    <location>
        <begin position="1"/>
        <end position="57"/>
    </location>
</feature>
<dbReference type="PANTHER" id="PTHR23039">
    <property type="entry name" value="NANCE-HORAN SYNDROME PROTEIN"/>
    <property type="match status" value="1"/>
</dbReference>
<dbReference type="OrthoDB" id="8879562at2759"/>
<dbReference type="PANTHER" id="PTHR23039:SF3">
    <property type="entry name" value="NHS-LIKE PROTEIN 1"/>
    <property type="match status" value="1"/>
</dbReference>
<feature type="compositionally biased region" description="Low complexity" evidence="1">
    <location>
        <begin position="191"/>
        <end position="204"/>
    </location>
</feature>
<evidence type="ECO:0000313" key="2">
    <source>
        <dbReference type="EMBL" id="RVE75178.1"/>
    </source>
</evidence>
<feature type="compositionally biased region" description="Basic and acidic residues" evidence="1">
    <location>
        <begin position="180"/>
        <end position="190"/>
    </location>
</feature>
<name>A0A3S2PGI1_ORYJA</name>
<protein>
    <submittedName>
        <fullName evidence="2">Uncharacterized protein</fullName>
    </submittedName>
</protein>
<feature type="compositionally biased region" description="Acidic residues" evidence="1">
    <location>
        <begin position="348"/>
        <end position="357"/>
    </location>
</feature>
<dbReference type="AlphaFoldDB" id="A0A3S2PGI1"/>
<feature type="compositionally biased region" description="Basic and acidic residues" evidence="1">
    <location>
        <begin position="43"/>
        <end position="52"/>
    </location>
</feature>
<dbReference type="EMBL" id="CM012438">
    <property type="protein sequence ID" value="RVE75178.1"/>
    <property type="molecule type" value="Genomic_DNA"/>
</dbReference>
<proteinExistence type="predicted"/>